<keyword evidence="1" id="KW-0472">Membrane</keyword>
<evidence type="ECO:0000256" key="1">
    <source>
        <dbReference type="SAM" id="Phobius"/>
    </source>
</evidence>
<dbReference type="AlphaFoldDB" id="A0AAV4XXK3"/>
<reference evidence="2 3" key="1">
    <citation type="submission" date="2021-06" db="EMBL/GenBank/DDBJ databases">
        <title>Caerostris extrusa draft genome.</title>
        <authorList>
            <person name="Kono N."/>
            <person name="Arakawa K."/>
        </authorList>
    </citation>
    <scope>NUCLEOTIDE SEQUENCE [LARGE SCALE GENOMIC DNA]</scope>
</reference>
<protein>
    <recommendedName>
        <fullName evidence="4">Secreted protein</fullName>
    </recommendedName>
</protein>
<keyword evidence="3" id="KW-1185">Reference proteome</keyword>
<proteinExistence type="predicted"/>
<evidence type="ECO:0000313" key="2">
    <source>
        <dbReference type="EMBL" id="GIY99821.1"/>
    </source>
</evidence>
<dbReference type="EMBL" id="BPLR01018464">
    <property type="protein sequence ID" value="GIY99821.1"/>
    <property type="molecule type" value="Genomic_DNA"/>
</dbReference>
<keyword evidence="1" id="KW-0812">Transmembrane</keyword>
<feature type="transmembrane region" description="Helical" evidence="1">
    <location>
        <begin position="12"/>
        <end position="28"/>
    </location>
</feature>
<evidence type="ECO:0008006" key="4">
    <source>
        <dbReference type="Google" id="ProtNLM"/>
    </source>
</evidence>
<organism evidence="2 3">
    <name type="scientific">Caerostris extrusa</name>
    <name type="common">Bark spider</name>
    <name type="synonym">Caerostris bankana</name>
    <dbReference type="NCBI Taxonomy" id="172846"/>
    <lineage>
        <taxon>Eukaryota</taxon>
        <taxon>Metazoa</taxon>
        <taxon>Ecdysozoa</taxon>
        <taxon>Arthropoda</taxon>
        <taxon>Chelicerata</taxon>
        <taxon>Arachnida</taxon>
        <taxon>Araneae</taxon>
        <taxon>Araneomorphae</taxon>
        <taxon>Entelegynae</taxon>
        <taxon>Araneoidea</taxon>
        <taxon>Araneidae</taxon>
        <taxon>Caerostris</taxon>
    </lineage>
</organism>
<sequence>MSPYSLSVRQSSSVLVVIVFLLVLHVPWEHVQTCAVITGARMYLNHALLVVLWKKRKRRRYPPFQRGVFLPLWKALLTHRRDLLSKCRQSKNAGFSDQPIKKFNQWFFTSCHQKGIIGKSQKPAYFFKNRTTSI</sequence>
<feature type="transmembrane region" description="Helical" evidence="1">
    <location>
        <begin position="34"/>
        <end position="53"/>
    </location>
</feature>
<accession>A0AAV4XXK3</accession>
<name>A0AAV4XXK3_CAEEX</name>
<gene>
    <name evidence="2" type="ORF">CEXT_346771</name>
</gene>
<dbReference type="Proteomes" id="UP001054945">
    <property type="component" value="Unassembled WGS sequence"/>
</dbReference>
<comment type="caution">
    <text evidence="2">The sequence shown here is derived from an EMBL/GenBank/DDBJ whole genome shotgun (WGS) entry which is preliminary data.</text>
</comment>
<keyword evidence="1" id="KW-1133">Transmembrane helix</keyword>
<evidence type="ECO:0000313" key="3">
    <source>
        <dbReference type="Proteomes" id="UP001054945"/>
    </source>
</evidence>